<dbReference type="PANTHER" id="PTHR14303">
    <property type="entry name" value="DNA POLYMERASE DELTA SUBUNIT 4"/>
    <property type="match status" value="1"/>
</dbReference>
<organism evidence="2 3">
    <name type="scientific">Canna indica</name>
    <name type="common">Indian-shot</name>
    <dbReference type="NCBI Taxonomy" id="4628"/>
    <lineage>
        <taxon>Eukaryota</taxon>
        <taxon>Viridiplantae</taxon>
        <taxon>Streptophyta</taxon>
        <taxon>Embryophyta</taxon>
        <taxon>Tracheophyta</taxon>
        <taxon>Spermatophyta</taxon>
        <taxon>Magnoliopsida</taxon>
        <taxon>Liliopsida</taxon>
        <taxon>Zingiberales</taxon>
        <taxon>Cannaceae</taxon>
        <taxon>Canna</taxon>
    </lineage>
</organism>
<dbReference type="GO" id="GO:0000731">
    <property type="term" value="P:DNA synthesis involved in DNA repair"/>
    <property type="evidence" value="ECO:0007669"/>
    <property type="project" value="InterPro"/>
</dbReference>
<sequence>MASGGIKSFYRQQKRGGGVAKPSSTKRGKSASAAALSLTVSDPDQFPIHGSDDGKAASVASAFKEEEAQLRLFDMDMRYGPCVGLSRMERWDRAAAMGLNPPAEVEAILAKSSAASAECLWGGRI</sequence>
<evidence type="ECO:0000313" key="2">
    <source>
        <dbReference type="EMBL" id="WOL05496.1"/>
    </source>
</evidence>
<proteinExistence type="predicted"/>
<dbReference type="InterPro" id="IPR007218">
    <property type="entry name" value="DNA_pol_delta_4"/>
</dbReference>
<evidence type="ECO:0000256" key="1">
    <source>
        <dbReference type="SAM" id="MobiDB-lite"/>
    </source>
</evidence>
<keyword evidence="3" id="KW-1185">Reference proteome</keyword>
<feature type="region of interest" description="Disordered" evidence="1">
    <location>
        <begin position="1"/>
        <end position="34"/>
    </location>
</feature>
<dbReference type="AlphaFoldDB" id="A0AAQ3QAG9"/>
<dbReference type="PANTHER" id="PTHR14303:SF0">
    <property type="entry name" value="DNA POLYMERASE DELTA SUBUNIT 4"/>
    <property type="match status" value="1"/>
</dbReference>
<reference evidence="2 3" key="1">
    <citation type="submission" date="2023-10" db="EMBL/GenBank/DDBJ databases">
        <title>Chromosome-scale genome assembly provides insights into flower coloration mechanisms of Canna indica.</title>
        <authorList>
            <person name="Li C."/>
        </authorList>
    </citation>
    <scope>NUCLEOTIDE SEQUENCE [LARGE SCALE GENOMIC DNA]</scope>
    <source>
        <tissue evidence="2">Flower</tissue>
    </source>
</reference>
<accession>A0AAQ3QAG9</accession>
<name>A0AAQ3QAG9_9LILI</name>
<evidence type="ECO:0000313" key="3">
    <source>
        <dbReference type="Proteomes" id="UP001327560"/>
    </source>
</evidence>
<dbReference type="Pfam" id="PF04081">
    <property type="entry name" value="DNA_pol_delta_4"/>
    <property type="match status" value="1"/>
</dbReference>
<dbReference type="Proteomes" id="UP001327560">
    <property type="component" value="Chromosome 4"/>
</dbReference>
<gene>
    <name evidence="2" type="ORF">Cni_G14225</name>
</gene>
<dbReference type="EMBL" id="CP136893">
    <property type="protein sequence ID" value="WOL05496.1"/>
    <property type="molecule type" value="Genomic_DNA"/>
</dbReference>
<evidence type="ECO:0008006" key="4">
    <source>
        <dbReference type="Google" id="ProtNLM"/>
    </source>
</evidence>
<protein>
    <recommendedName>
        <fullName evidence="4">DNA polymerase delta subunit 4</fullName>
    </recommendedName>
</protein>
<dbReference type="GO" id="GO:0003887">
    <property type="term" value="F:DNA-directed DNA polymerase activity"/>
    <property type="evidence" value="ECO:0007669"/>
    <property type="project" value="TreeGrafter"/>
</dbReference>
<dbReference type="GO" id="GO:0043625">
    <property type="term" value="C:delta DNA polymerase complex"/>
    <property type="evidence" value="ECO:0007669"/>
    <property type="project" value="TreeGrafter"/>
</dbReference>
<dbReference type="GO" id="GO:0006261">
    <property type="term" value="P:DNA-templated DNA replication"/>
    <property type="evidence" value="ECO:0007669"/>
    <property type="project" value="TreeGrafter"/>
</dbReference>